<dbReference type="InterPro" id="IPR000524">
    <property type="entry name" value="Tscrpt_reg_HTH_GntR"/>
</dbReference>
<evidence type="ECO:0000313" key="5">
    <source>
        <dbReference type="EMBL" id="TDV56426.1"/>
    </source>
</evidence>
<evidence type="ECO:0000259" key="4">
    <source>
        <dbReference type="PROSITE" id="PS50949"/>
    </source>
</evidence>
<dbReference type="GO" id="GO:0003700">
    <property type="term" value="F:DNA-binding transcription factor activity"/>
    <property type="evidence" value="ECO:0007669"/>
    <property type="project" value="InterPro"/>
</dbReference>
<dbReference type="SMART" id="SM00895">
    <property type="entry name" value="FCD"/>
    <property type="match status" value="1"/>
</dbReference>
<comment type="caution">
    <text evidence="5">The sequence shown here is derived from an EMBL/GenBank/DDBJ whole genome shotgun (WGS) entry which is preliminary data.</text>
</comment>
<keyword evidence="3" id="KW-0804">Transcription</keyword>
<dbReference type="InterPro" id="IPR000485">
    <property type="entry name" value="AsnC-type_HTH_dom"/>
</dbReference>
<dbReference type="AlphaFoldDB" id="A0A4R7W1J6"/>
<keyword evidence="1" id="KW-0805">Transcription regulation</keyword>
<sequence>MAKAAETAYDVIRRGVLSGEFARGQRLREEELAVRVGVSRTPVREALRRLNAEGLVNFTPNRGARVTAWSERELEDLYEARALLEGFGARLAASRITADELAELHEIAEEMAEVAERGKDVADRLTDLNGRFHRAIVHASRNTQLDTLVRGVMDVPLIYRTFQRYSPHRLQASQAHHRELVEAFRAGDGEWAESVMRAHILAARTTVLQSLRRDVDGLLPADHNAKLDTNDA</sequence>
<dbReference type="Gene3D" id="1.10.10.10">
    <property type="entry name" value="Winged helix-like DNA-binding domain superfamily/Winged helix DNA-binding domain"/>
    <property type="match status" value="1"/>
</dbReference>
<organism evidence="5 6">
    <name type="scientific">Actinophytocola oryzae</name>
    <dbReference type="NCBI Taxonomy" id="502181"/>
    <lineage>
        <taxon>Bacteria</taxon>
        <taxon>Bacillati</taxon>
        <taxon>Actinomycetota</taxon>
        <taxon>Actinomycetes</taxon>
        <taxon>Pseudonocardiales</taxon>
        <taxon>Pseudonocardiaceae</taxon>
    </lineage>
</organism>
<dbReference type="EMBL" id="SOCP01000002">
    <property type="protein sequence ID" value="TDV56426.1"/>
    <property type="molecule type" value="Genomic_DNA"/>
</dbReference>
<dbReference type="Pfam" id="PF07729">
    <property type="entry name" value="FCD"/>
    <property type="match status" value="1"/>
</dbReference>
<dbReference type="SUPFAM" id="SSF48008">
    <property type="entry name" value="GntR ligand-binding domain-like"/>
    <property type="match status" value="1"/>
</dbReference>
<dbReference type="PROSITE" id="PS50949">
    <property type="entry name" value="HTH_GNTR"/>
    <property type="match status" value="1"/>
</dbReference>
<dbReference type="InterPro" id="IPR011711">
    <property type="entry name" value="GntR_C"/>
</dbReference>
<dbReference type="PRINTS" id="PR00035">
    <property type="entry name" value="HTHGNTR"/>
</dbReference>
<dbReference type="SMART" id="SM00345">
    <property type="entry name" value="HTH_GNTR"/>
    <property type="match status" value="1"/>
</dbReference>
<dbReference type="GO" id="GO:0043565">
    <property type="term" value="F:sequence-specific DNA binding"/>
    <property type="evidence" value="ECO:0007669"/>
    <property type="project" value="InterPro"/>
</dbReference>
<name>A0A4R7W1J6_9PSEU</name>
<dbReference type="InterPro" id="IPR008920">
    <property type="entry name" value="TF_FadR/GntR_C"/>
</dbReference>
<dbReference type="PANTHER" id="PTHR43537:SF24">
    <property type="entry name" value="GLUCONATE OPERON TRANSCRIPTIONAL REPRESSOR"/>
    <property type="match status" value="1"/>
</dbReference>
<keyword evidence="2 5" id="KW-0238">DNA-binding</keyword>
<dbReference type="InterPro" id="IPR036388">
    <property type="entry name" value="WH-like_DNA-bd_sf"/>
</dbReference>
<dbReference type="InterPro" id="IPR036390">
    <property type="entry name" value="WH_DNA-bd_sf"/>
</dbReference>
<dbReference type="Pfam" id="PF00392">
    <property type="entry name" value="GntR"/>
    <property type="match status" value="1"/>
</dbReference>
<evidence type="ECO:0000313" key="6">
    <source>
        <dbReference type="Proteomes" id="UP000294927"/>
    </source>
</evidence>
<proteinExistence type="predicted"/>
<dbReference type="Gene3D" id="1.20.120.530">
    <property type="entry name" value="GntR ligand-binding domain-like"/>
    <property type="match status" value="1"/>
</dbReference>
<evidence type="ECO:0000256" key="1">
    <source>
        <dbReference type="ARBA" id="ARBA00023015"/>
    </source>
</evidence>
<feature type="domain" description="HTH gntR-type" evidence="4">
    <location>
        <begin position="2"/>
        <end position="69"/>
    </location>
</feature>
<keyword evidence="6" id="KW-1185">Reference proteome</keyword>
<accession>A0A4R7W1J6</accession>
<gene>
    <name evidence="5" type="ORF">CLV71_102493</name>
</gene>
<dbReference type="RefSeq" id="WP_133901673.1">
    <property type="nucleotide sequence ID" value="NZ_SOCP01000002.1"/>
</dbReference>
<dbReference type="SUPFAM" id="SSF46785">
    <property type="entry name" value="Winged helix' DNA-binding domain"/>
    <property type="match status" value="1"/>
</dbReference>
<dbReference type="PANTHER" id="PTHR43537">
    <property type="entry name" value="TRANSCRIPTIONAL REGULATOR, GNTR FAMILY"/>
    <property type="match status" value="1"/>
</dbReference>
<evidence type="ECO:0000256" key="3">
    <source>
        <dbReference type="ARBA" id="ARBA00023163"/>
    </source>
</evidence>
<dbReference type="CDD" id="cd07377">
    <property type="entry name" value="WHTH_GntR"/>
    <property type="match status" value="1"/>
</dbReference>
<dbReference type="PRINTS" id="PR00033">
    <property type="entry name" value="HTHASNC"/>
</dbReference>
<dbReference type="Proteomes" id="UP000294927">
    <property type="component" value="Unassembled WGS sequence"/>
</dbReference>
<evidence type="ECO:0000256" key="2">
    <source>
        <dbReference type="ARBA" id="ARBA00023125"/>
    </source>
</evidence>
<dbReference type="OrthoDB" id="8680240at2"/>
<protein>
    <submittedName>
        <fullName evidence="5">DNA-binding GntR family transcriptional regulator</fullName>
    </submittedName>
</protein>
<reference evidence="5 6" key="1">
    <citation type="submission" date="2019-03" db="EMBL/GenBank/DDBJ databases">
        <title>Genomic Encyclopedia of Archaeal and Bacterial Type Strains, Phase II (KMG-II): from individual species to whole genera.</title>
        <authorList>
            <person name="Goeker M."/>
        </authorList>
    </citation>
    <scope>NUCLEOTIDE SEQUENCE [LARGE SCALE GENOMIC DNA]</scope>
    <source>
        <strain evidence="5 6">DSM 45499</strain>
    </source>
</reference>